<dbReference type="GO" id="GO:0042803">
    <property type="term" value="F:protein homodimerization activity"/>
    <property type="evidence" value="ECO:0007669"/>
    <property type="project" value="InterPro"/>
</dbReference>
<dbReference type="CDD" id="cd00446">
    <property type="entry name" value="GrpE"/>
    <property type="match status" value="1"/>
</dbReference>
<dbReference type="PANTHER" id="PTHR21237:SF23">
    <property type="entry name" value="GRPE PROTEIN HOMOLOG, MITOCHONDRIAL"/>
    <property type="match status" value="1"/>
</dbReference>
<comment type="subunit">
    <text evidence="3 7">Homodimer.</text>
</comment>
<reference evidence="11 12" key="1">
    <citation type="journal article" date="2012" name="J. Bacteriol.">
        <title>Draft genome sequence of Methanobacterium formicicum DSM 3637, an archaebacterium isolated from the methane producer amoeba Pelomyxa palustris.</title>
        <authorList>
            <person name="Gutierrez G."/>
        </authorList>
    </citation>
    <scope>NUCLEOTIDE SEQUENCE [LARGE SCALE GENOMIC DNA]</scope>
    <source>
        <strain evidence="12">DSM 3637 / PP1</strain>
    </source>
</reference>
<comment type="function">
    <text evidence="7 8">Participates actively in the response to hyperosmotic and heat shock by preventing the aggregation of stress-denatured proteins, in association with DnaK and GrpE. It is the nucleotide exchange factor for DnaK and may function as a thermosensor. Unfolded proteins bind initially to DnaJ; upon interaction with the DnaJ-bound protein, DnaK hydrolyzes its bound ATP, resulting in the formation of a stable complex. GrpE releases ADP from DnaK; ATP binding to DnaK triggers the release of the substrate protein, thus completing the reaction cycle. Several rounds of ATP-dependent interactions between DnaJ, DnaK and GrpE are required for fully efficient folding.</text>
</comment>
<evidence type="ECO:0000256" key="1">
    <source>
        <dbReference type="ARBA" id="ARBA00004496"/>
    </source>
</evidence>
<dbReference type="Pfam" id="PF01025">
    <property type="entry name" value="GrpE"/>
    <property type="match status" value="1"/>
</dbReference>
<keyword evidence="6 7" id="KW-0143">Chaperone</keyword>
<evidence type="ECO:0000256" key="6">
    <source>
        <dbReference type="ARBA" id="ARBA00023186"/>
    </source>
</evidence>
<dbReference type="EMBL" id="AMPO01000001">
    <property type="protein sequence ID" value="EKF86771.1"/>
    <property type="molecule type" value="Genomic_DNA"/>
</dbReference>
<organism evidence="11 12">
    <name type="scientific">Methanobacterium formicicum (strain DSM 3637 / PP1)</name>
    <dbReference type="NCBI Taxonomy" id="1204725"/>
    <lineage>
        <taxon>Archaea</taxon>
        <taxon>Methanobacteriati</taxon>
        <taxon>Methanobacteriota</taxon>
        <taxon>Methanomada group</taxon>
        <taxon>Methanobacteria</taxon>
        <taxon>Methanobacteriales</taxon>
        <taxon>Methanobacteriaceae</taxon>
        <taxon>Methanobacterium</taxon>
    </lineage>
</organism>
<dbReference type="PRINTS" id="PR00773">
    <property type="entry name" value="GRPEPROTEIN"/>
</dbReference>
<dbReference type="GO" id="GO:0051087">
    <property type="term" value="F:protein-folding chaperone binding"/>
    <property type="evidence" value="ECO:0007669"/>
    <property type="project" value="InterPro"/>
</dbReference>
<dbReference type="PANTHER" id="PTHR21237">
    <property type="entry name" value="GRPE PROTEIN"/>
    <property type="match status" value="1"/>
</dbReference>
<protein>
    <recommendedName>
        <fullName evidence="7 8">Protein GrpE</fullName>
    </recommendedName>
    <alternativeName>
        <fullName evidence="7">HSP-70 cofactor</fullName>
    </alternativeName>
</protein>
<dbReference type="InterPro" id="IPR013805">
    <property type="entry name" value="GrpE_CC"/>
</dbReference>
<dbReference type="SUPFAM" id="SSF51064">
    <property type="entry name" value="Head domain of nucleotide exchange factor GrpE"/>
    <property type="match status" value="1"/>
</dbReference>
<evidence type="ECO:0000313" key="12">
    <source>
        <dbReference type="Proteomes" id="UP000007360"/>
    </source>
</evidence>
<evidence type="ECO:0000256" key="9">
    <source>
        <dbReference type="RuleBase" id="RU004478"/>
    </source>
</evidence>
<sequence>MTDKKDVAKMKDDLNELESEIQKKNDEIKEKEEEITRKDEKIAQYHEQVLRLQADFDNFKKRTEKELSDQIHYANEKLILKVLDSYEDLERALKSGKSDDLHEGVEMIYQNLKNILEGEGLEEISAKGEKFDPYQHEALMAEAHEDFKNGEIIEELCKGYKLNSKVIKYSKVKVCKKTDEK</sequence>
<dbReference type="GO" id="GO:0051082">
    <property type="term" value="F:unfolded protein binding"/>
    <property type="evidence" value="ECO:0007669"/>
    <property type="project" value="TreeGrafter"/>
</dbReference>
<dbReference type="SUPFAM" id="SSF58014">
    <property type="entry name" value="Coiled-coil domain of nucleotide exchange factor GrpE"/>
    <property type="match status" value="1"/>
</dbReference>
<dbReference type="AlphaFoldDB" id="K2QF95"/>
<dbReference type="PROSITE" id="PS01071">
    <property type="entry name" value="GRPE"/>
    <property type="match status" value="1"/>
</dbReference>
<dbReference type="Proteomes" id="UP000007360">
    <property type="component" value="Unassembled WGS sequence"/>
</dbReference>
<evidence type="ECO:0000313" key="11">
    <source>
        <dbReference type="EMBL" id="EKF86771.1"/>
    </source>
</evidence>
<comment type="similarity">
    <text evidence="2 7 9">Belongs to the GrpE family.</text>
</comment>
<dbReference type="FunFam" id="2.30.22.10:FF:000001">
    <property type="entry name" value="Protein GrpE"/>
    <property type="match status" value="1"/>
</dbReference>
<evidence type="ECO:0000256" key="4">
    <source>
        <dbReference type="ARBA" id="ARBA00022490"/>
    </source>
</evidence>
<evidence type="ECO:0000256" key="3">
    <source>
        <dbReference type="ARBA" id="ARBA00011738"/>
    </source>
</evidence>
<accession>K2QF95</accession>
<dbReference type="GO" id="GO:0006457">
    <property type="term" value="P:protein folding"/>
    <property type="evidence" value="ECO:0007669"/>
    <property type="project" value="InterPro"/>
</dbReference>
<comment type="subcellular location">
    <subcellularLocation>
        <location evidence="1 7">Cytoplasm</location>
    </subcellularLocation>
</comment>
<dbReference type="OrthoDB" id="372230at2157"/>
<keyword evidence="10" id="KW-0175">Coiled coil</keyword>
<feature type="coiled-coil region" evidence="10">
    <location>
        <begin position="7"/>
        <end position="62"/>
    </location>
</feature>
<evidence type="ECO:0000256" key="2">
    <source>
        <dbReference type="ARBA" id="ARBA00009054"/>
    </source>
</evidence>
<dbReference type="GO" id="GO:0000774">
    <property type="term" value="F:adenyl-nucleotide exchange factor activity"/>
    <property type="evidence" value="ECO:0007669"/>
    <property type="project" value="InterPro"/>
</dbReference>
<name>K2QF95_METFP</name>
<dbReference type="GO" id="GO:0005737">
    <property type="term" value="C:cytoplasm"/>
    <property type="evidence" value="ECO:0007669"/>
    <property type="project" value="UniProtKB-SubCell"/>
</dbReference>
<gene>
    <name evidence="7" type="primary">grpE</name>
    <name evidence="11" type="ORF">A994_00755</name>
</gene>
<keyword evidence="12" id="KW-1185">Reference proteome</keyword>
<keyword evidence="5 7" id="KW-0346">Stress response</keyword>
<dbReference type="InterPro" id="IPR009012">
    <property type="entry name" value="GrpE_head"/>
</dbReference>
<dbReference type="Gene3D" id="2.30.22.10">
    <property type="entry name" value="Head domain of nucleotide exchange factor GrpE"/>
    <property type="match status" value="1"/>
</dbReference>
<comment type="caution">
    <text evidence="11">The sequence shown here is derived from an EMBL/GenBank/DDBJ whole genome shotgun (WGS) entry which is preliminary data.</text>
</comment>
<dbReference type="Gene3D" id="3.90.20.20">
    <property type="match status" value="1"/>
</dbReference>
<dbReference type="InterPro" id="IPR000740">
    <property type="entry name" value="GrpE"/>
</dbReference>
<dbReference type="PATRIC" id="fig|1204725.3.peg.148"/>
<keyword evidence="4 7" id="KW-0963">Cytoplasm</keyword>
<dbReference type="RefSeq" id="WP_004029336.1">
    <property type="nucleotide sequence ID" value="NZ_AMPO01000001.1"/>
</dbReference>
<evidence type="ECO:0000256" key="8">
    <source>
        <dbReference type="RuleBase" id="RU000639"/>
    </source>
</evidence>
<proteinExistence type="inferred from homology"/>
<evidence type="ECO:0000256" key="7">
    <source>
        <dbReference type="HAMAP-Rule" id="MF_01151"/>
    </source>
</evidence>
<evidence type="ECO:0000256" key="10">
    <source>
        <dbReference type="SAM" id="Coils"/>
    </source>
</evidence>
<dbReference type="NCBIfam" id="NF010738">
    <property type="entry name" value="PRK14140.1"/>
    <property type="match status" value="1"/>
</dbReference>
<dbReference type="HAMAP" id="MF_01151">
    <property type="entry name" value="GrpE"/>
    <property type="match status" value="1"/>
</dbReference>
<evidence type="ECO:0000256" key="5">
    <source>
        <dbReference type="ARBA" id="ARBA00023016"/>
    </source>
</evidence>